<keyword evidence="3" id="KW-1185">Reference proteome</keyword>
<reference evidence="2 3" key="1">
    <citation type="submission" date="2020-09" db="EMBL/GenBank/DDBJ databases">
        <title>Paenibacillus sp. CAU 1523 isolated from sand of Haeundae Beach.</title>
        <authorList>
            <person name="Kim W."/>
        </authorList>
    </citation>
    <scope>NUCLEOTIDE SEQUENCE [LARGE SCALE GENOMIC DNA]</scope>
    <source>
        <strain evidence="2 3">CAU 1523</strain>
    </source>
</reference>
<evidence type="ECO:0000313" key="3">
    <source>
        <dbReference type="Proteomes" id="UP000634529"/>
    </source>
</evidence>
<proteinExistence type="predicted"/>
<evidence type="ECO:0000313" key="2">
    <source>
        <dbReference type="EMBL" id="MBD8497038.1"/>
    </source>
</evidence>
<organism evidence="2 3">
    <name type="scientific">Paenibacillus arenosi</name>
    <dbReference type="NCBI Taxonomy" id="2774142"/>
    <lineage>
        <taxon>Bacteria</taxon>
        <taxon>Bacillati</taxon>
        <taxon>Bacillota</taxon>
        <taxon>Bacilli</taxon>
        <taxon>Bacillales</taxon>
        <taxon>Paenibacillaceae</taxon>
        <taxon>Paenibacillus</taxon>
    </lineage>
</organism>
<feature type="coiled-coil region" evidence="1">
    <location>
        <begin position="16"/>
        <end position="46"/>
    </location>
</feature>
<evidence type="ECO:0000256" key="1">
    <source>
        <dbReference type="SAM" id="Coils"/>
    </source>
</evidence>
<sequence>MTNIQDYRQRADVVKLTADEQACQLLEELLQELESLHDANERLRKSLLASRASSGMSSKLRDALYE</sequence>
<dbReference type="EMBL" id="JACYTN010000001">
    <property type="protein sequence ID" value="MBD8497038.1"/>
    <property type="molecule type" value="Genomic_DNA"/>
</dbReference>
<protein>
    <submittedName>
        <fullName evidence="2">Ni2+-binding GTPase</fullName>
    </submittedName>
</protein>
<dbReference type="RefSeq" id="WP_192023493.1">
    <property type="nucleotide sequence ID" value="NZ_JACYTN010000001.1"/>
</dbReference>
<dbReference type="Proteomes" id="UP000634529">
    <property type="component" value="Unassembled WGS sequence"/>
</dbReference>
<accession>A0ABR9ASD8</accession>
<keyword evidence="1" id="KW-0175">Coiled coil</keyword>
<gene>
    <name evidence="2" type="ORF">IFO66_01865</name>
</gene>
<comment type="caution">
    <text evidence="2">The sequence shown here is derived from an EMBL/GenBank/DDBJ whole genome shotgun (WGS) entry which is preliminary data.</text>
</comment>
<name>A0ABR9ASD8_9BACL</name>